<feature type="region of interest" description="Disordered" evidence="6">
    <location>
        <begin position="195"/>
        <end position="229"/>
    </location>
</feature>
<comment type="similarity">
    <text evidence="2">Belongs to the protein kinase superfamily. ADCK protein kinase family.</text>
</comment>
<evidence type="ECO:0000256" key="1">
    <source>
        <dbReference type="ARBA" id="ARBA00004749"/>
    </source>
</evidence>
<feature type="region of interest" description="Disordered" evidence="6">
    <location>
        <begin position="94"/>
        <end position="174"/>
    </location>
</feature>
<dbReference type="PANTHER" id="PTHR43851:SF3">
    <property type="entry name" value="COENZYME Q8"/>
    <property type="match status" value="1"/>
</dbReference>
<dbReference type="GO" id="GO:0006744">
    <property type="term" value="P:ubiquinone biosynthetic process"/>
    <property type="evidence" value="ECO:0007669"/>
    <property type="project" value="TreeGrafter"/>
</dbReference>
<dbReference type="SUPFAM" id="SSF56112">
    <property type="entry name" value="Protein kinase-like (PK-like)"/>
    <property type="match status" value="1"/>
</dbReference>
<dbReference type="EMBL" id="GDIP01238233">
    <property type="protein sequence ID" value="JAI85168.1"/>
    <property type="molecule type" value="Transcribed_RNA"/>
</dbReference>
<evidence type="ECO:0000256" key="5">
    <source>
        <dbReference type="ARBA" id="ARBA00022840"/>
    </source>
</evidence>
<keyword evidence="4" id="KW-0547">Nucleotide-binding</keyword>
<evidence type="ECO:0000256" key="6">
    <source>
        <dbReference type="SAM" id="MobiDB-lite"/>
    </source>
</evidence>
<dbReference type="InterPro" id="IPR034646">
    <property type="entry name" value="ADCK3_dom"/>
</dbReference>
<dbReference type="GO" id="GO:0016740">
    <property type="term" value="F:transferase activity"/>
    <property type="evidence" value="ECO:0007669"/>
    <property type="project" value="UniProtKB-KW"/>
</dbReference>
<evidence type="ECO:0000256" key="3">
    <source>
        <dbReference type="ARBA" id="ARBA00022679"/>
    </source>
</evidence>
<dbReference type="PANTHER" id="PTHR43851">
    <property type="match status" value="1"/>
</dbReference>
<dbReference type="InterPro" id="IPR051409">
    <property type="entry name" value="Atypical_kinase_ADCK"/>
</dbReference>
<evidence type="ECO:0000313" key="7">
    <source>
        <dbReference type="EMBL" id="JAI85168.1"/>
    </source>
</evidence>
<dbReference type="InterPro" id="IPR011009">
    <property type="entry name" value="Kinase-like_dom_sf"/>
</dbReference>
<comment type="pathway">
    <text evidence="1">Cofactor biosynthesis; ubiquinone biosynthesis.</text>
</comment>
<proteinExistence type="inferred from homology"/>
<reference evidence="7" key="1">
    <citation type="submission" date="2015-10" db="EMBL/GenBank/DDBJ databases">
        <title>Daphnia magna gene sets from two clonal populations assembled and annotated with EvidentialGene.</title>
        <authorList>
            <person name="Gilbert D."/>
            <person name="Podicheti R."/>
            <person name="Orsini L."/>
            <person name="Colbourne J."/>
            <person name="Pfrender M."/>
        </authorList>
    </citation>
    <scope>NUCLEOTIDE SEQUENCE</scope>
</reference>
<accession>A0A0N7ZJW3</accession>
<dbReference type="OrthoDB" id="427480at2759"/>
<dbReference type="CDD" id="cd13970">
    <property type="entry name" value="ABC1_ADCK3"/>
    <property type="match status" value="1"/>
</dbReference>
<keyword evidence="5" id="KW-0067">ATP-binding</keyword>
<reference evidence="7" key="2">
    <citation type="submission" date="2015-10" db="EMBL/GenBank/DDBJ databases">
        <authorList>
            <person name="Gilbert D.G."/>
        </authorList>
    </citation>
    <scope>NUCLEOTIDE SEQUENCE</scope>
</reference>
<dbReference type="InterPro" id="IPR004147">
    <property type="entry name" value="ABC1_dom"/>
</dbReference>
<dbReference type="AlphaFoldDB" id="A0A0N7ZJW3"/>
<keyword evidence="3" id="KW-0808">Transferase</keyword>
<evidence type="ECO:0000256" key="4">
    <source>
        <dbReference type="ARBA" id="ARBA00022741"/>
    </source>
</evidence>
<dbReference type="GO" id="GO:0005524">
    <property type="term" value="F:ATP binding"/>
    <property type="evidence" value="ECO:0007669"/>
    <property type="project" value="UniProtKB-KW"/>
</dbReference>
<sequence>MAKFLGTDFVVILRGLNAVSRAAANITEAELREAWAFSSSSRPQLQNLFVKSCKPEDIAKNVKDVAGRSFAVVEGLKKYTSVAAQKLMKTNLNLSQPSKTTQENAKIFSDPFPNPEAQEQPERVNETNGGPLDTPPQSTVCDASPLAKPENLLRNQKMPEGSKELSASGSTSSAFKSPVLFQKSDVKSHFKPHVEQKSGNAVEPGKPNVPIPPVAKKNRVPKLSETSREVAVPSSRIGRIVSYGSLAAGLGVGALAEISRRTLGMNKTQATENNVTAVLGSNPFLTDANAERIVNTLCKVRGAALKLGQMLSMQDDSLINPQLQKIFERVRQSADFMPVRQMESVLINELGPDWRSKLKDFQEKPFAAASIGQVHLATLLDGRQVAMKIQYPGVAKGIESDINNLVAIMNMWNIIPKGMYMEEFIKVAKVELAWEVDYLREAECARKFAELVKDMPYYKIPAIIDDLSTKQVITSEFVEGISMEECMKLDQETRNDVAEKMLFLCLIEVFQFRFMQTDPNWANFMYDPLTREVILIDFGASREYSKEFVDKYIKIIEGAAKGDRQQVLEYSQVLGFLTGYESKVMKDAHVEAVMVLGEAFRDNEPFDFGTQDTTRRVQKLIPVMLSHRLCPPPQETYSLHRKMSGAFLLCAKLGAKINCKAFFDSVIEKYHAQPK</sequence>
<protein>
    <submittedName>
        <fullName evidence="7">Chaperone activity of bc1 complex, mitochondrial</fullName>
    </submittedName>
</protein>
<name>A0A0N7ZJW3_9CRUS</name>
<feature type="compositionally biased region" description="Polar residues" evidence="6">
    <location>
        <begin position="94"/>
        <end position="104"/>
    </location>
</feature>
<organism evidence="7">
    <name type="scientific">Daphnia magna</name>
    <dbReference type="NCBI Taxonomy" id="35525"/>
    <lineage>
        <taxon>Eukaryota</taxon>
        <taxon>Metazoa</taxon>
        <taxon>Ecdysozoa</taxon>
        <taxon>Arthropoda</taxon>
        <taxon>Crustacea</taxon>
        <taxon>Branchiopoda</taxon>
        <taxon>Diplostraca</taxon>
        <taxon>Cladocera</taxon>
        <taxon>Anomopoda</taxon>
        <taxon>Daphniidae</taxon>
        <taxon>Daphnia</taxon>
    </lineage>
</organism>
<evidence type="ECO:0000256" key="2">
    <source>
        <dbReference type="ARBA" id="ARBA00009670"/>
    </source>
</evidence>
<dbReference type="Pfam" id="PF03109">
    <property type="entry name" value="ABC1"/>
    <property type="match status" value="1"/>
</dbReference>
<feature type="compositionally biased region" description="Low complexity" evidence="6">
    <location>
        <begin position="164"/>
        <end position="174"/>
    </location>
</feature>